<evidence type="ECO:0000256" key="1">
    <source>
        <dbReference type="SAM" id="SignalP"/>
    </source>
</evidence>
<evidence type="ECO:0000313" key="3">
    <source>
        <dbReference type="Proteomes" id="UP000772434"/>
    </source>
</evidence>
<gene>
    <name evidence="2" type="ORF">BDP27DRAFT_519257</name>
</gene>
<proteinExistence type="predicted"/>
<keyword evidence="1" id="KW-0732">Signal</keyword>
<evidence type="ECO:0000313" key="2">
    <source>
        <dbReference type="EMBL" id="KAF9071462.1"/>
    </source>
</evidence>
<name>A0A9P5U9Y2_9AGAR</name>
<feature type="chain" id="PRO_5040205974" evidence="1">
    <location>
        <begin position="24"/>
        <end position="214"/>
    </location>
</feature>
<protein>
    <submittedName>
        <fullName evidence="2">Uncharacterized protein</fullName>
    </submittedName>
</protein>
<dbReference type="PROSITE" id="PS51257">
    <property type="entry name" value="PROKAR_LIPOPROTEIN"/>
    <property type="match status" value="1"/>
</dbReference>
<reference evidence="2" key="1">
    <citation type="submission" date="2020-11" db="EMBL/GenBank/DDBJ databases">
        <authorList>
            <consortium name="DOE Joint Genome Institute"/>
            <person name="Ahrendt S."/>
            <person name="Riley R."/>
            <person name="Andreopoulos W."/>
            <person name="Labutti K."/>
            <person name="Pangilinan J."/>
            <person name="Ruiz-Duenas F.J."/>
            <person name="Barrasa J.M."/>
            <person name="Sanchez-Garcia M."/>
            <person name="Camarero S."/>
            <person name="Miyauchi S."/>
            <person name="Serrano A."/>
            <person name="Linde D."/>
            <person name="Babiker R."/>
            <person name="Drula E."/>
            <person name="Ayuso-Fernandez I."/>
            <person name="Pacheco R."/>
            <person name="Padilla G."/>
            <person name="Ferreira P."/>
            <person name="Barriuso J."/>
            <person name="Kellner H."/>
            <person name="Castanera R."/>
            <person name="Alfaro M."/>
            <person name="Ramirez L."/>
            <person name="Pisabarro A.G."/>
            <person name="Kuo A."/>
            <person name="Tritt A."/>
            <person name="Lipzen A."/>
            <person name="He G."/>
            <person name="Yan M."/>
            <person name="Ng V."/>
            <person name="Cullen D."/>
            <person name="Martin F."/>
            <person name="Rosso M.-N."/>
            <person name="Henrissat B."/>
            <person name="Hibbett D."/>
            <person name="Martinez A.T."/>
            <person name="Grigoriev I.V."/>
        </authorList>
    </citation>
    <scope>NUCLEOTIDE SEQUENCE</scope>
    <source>
        <strain evidence="2">AH 40177</strain>
    </source>
</reference>
<dbReference type="Proteomes" id="UP000772434">
    <property type="component" value="Unassembled WGS sequence"/>
</dbReference>
<feature type="signal peptide" evidence="1">
    <location>
        <begin position="1"/>
        <end position="23"/>
    </location>
</feature>
<dbReference type="EMBL" id="JADNRY010000032">
    <property type="protein sequence ID" value="KAF9071462.1"/>
    <property type="molecule type" value="Genomic_DNA"/>
</dbReference>
<keyword evidence="3" id="KW-1185">Reference proteome</keyword>
<organism evidence="2 3">
    <name type="scientific">Rhodocollybia butyracea</name>
    <dbReference type="NCBI Taxonomy" id="206335"/>
    <lineage>
        <taxon>Eukaryota</taxon>
        <taxon>Fungi</taxon>
        <taxon>Dikarya</taxon>
        <taxon>Basidiomycota</taxon>
        <taxon>Agaricomycotina</taxon>
        <taxon>Agaricomycetes</taxon>
        <taxon>Agaricomycetidae</taxon>
        <taxon>Agaricales</taxon>
        <taxon>Marasmiineae</taxon>
        <taxon>Omphalotaceae</taxon>
        <taxon>Rhodocollybia</taxon>
    </lineage>
</organism>
<comment type="caution">
    <text evidence="2">The sequence shown here is derived from an EMBL/GenBank/DDBJ whole genome shotgun (WGS) entry which is preliminary data.</text>
</comment>
<sequence>MLFTPRLLGFAGILAALISSACAAPVQTPITPASRESPPLKYTVEVVDAKGNPLEANAVAPEALYAIKTSLTAIHAVGTQGPKPIIEHLGKEVEEKHFDPTAPLAMVFYKVKAESVSAKFGQKNEECFAYVVVSEGRMFGSVVVAVARKIHWVFQQPVTDKTGLELRPEQFKKFYGAFPPVQAWGTLSSISACMLQDPKVLMAMSAGTVLVKTA</sequence>
<accession>A0A9P5U9Y2</accession>
<dbReference type="AlphaFoldDB" id="A0A9P5U9Y2"/>